<evidence type="ECO:0000313" key="3">
    <source>
        <dbReference type="Proteomes" id="UP001565368"/>
    </source>
</evidence>
<evidence type="ECO:0000313" key="2">
    <source>
        <dbReference type="EMBL" id="KAL1409094.1"/>
    </source>
</evidence>
<dbReference type="PANTHER" id="PTHR42100">
    <property type="entry name" value="OXIDOREDUCTASE 178 KDA SUBUNIT, PUTATIVE (AFU_ORTHOLOGUE AFUA_8G04320)-RELATED"/>
    <property type="match status" value="1"/>
</dbReference>
<name>A0ABR3Q2X9_9TREE</name>
<feature type="region of interest" description="Disordered" evidence="1">
    <location>
        <begin position="13"/>
        <end position="33"/>
    </location>
</feature>
<dbReference type="EMBL" id="JBBXJM010000004">
    <property type="protein sequence ID" value="KAL1409094.1"/>
    <property type="molecule type" value="Genomic_DNA"/>
</dbReference>
<dbReference type="InterPro" id="IPR034444">
    <property type="entry name" value="Nuo17.8"/>
</dbReference>
<keyword evidence="3" id="KW-1185">Reference proteome</keyword>
<protein>
    <submittedName>
        <fullName evidence="2">Uncharacterized protein</fullName>
    </submittedName>
</protein>
<proteinExistence type="predicted"/>
<organism evidence="2 3">
    <name type="scientific">Vanrija albida</name>
    <dbReference type="NCBI Taxonomy" id="181172"/>
    <lineage>
        <taxon>Eukaryota</taxon>
        <taxon>Fungi</taxon>
        <taxon>Dikarya</taxon>
        <taxon>Basidiomycota</taxon>
        <taxon>Agaricomycotina</taxon>
        <taxon>Tremellomycetes</taxon>
        <taxon>Trichosporonales</taxon>
        <taxon>Trichosporonaceae</taxon>
        <taxon>Vanrija</taxon>
    </lineage>
</organism>
<reference evidence="2 3" key="1">
    <citation type="submission" date="2023-08" db="EMBL/GenBank/DDBJ databases">
        <title>Annotated Genome Sequence of Vanrija albida AlHP1.</title>
        <authorList>
            <person name="Herzog R."/>
        </authorList>
    </citation>
    <scope>NUCLEOTIDE SEQUENCE [LARGE SCALE GENOMIC DNA]</scope>
    <source>
        <strain evidence="2 3">AlHP1</strain>
    </source>
</reference>
<dbReference type="Proteomes" id="UP001565368">
    <property type="component" value="Unassembled WGS sequence"/>
</dbReference>
<feature type="compositionally biased region" description="Low complexity" evidence="1">
    <location>
        <begin position="13"/>
        <end position="22"/>
    </location>
</feature>
<accession>A0ABR3Q2X9</accession>
<comment type="caution">
    <text evidence="2">The sequence shown here is derived from an EMBL/GenBank/DDBJ whole genome shotgun (WGS) entry which is preliminary data.</text>
</comment>
<dbReference type="RefSeq" id="XP_069209038.1">
    <property type="nucleotide sequence ID" value="XM_069354396.1"/>
</dbReference>
<dbReference type="GeneID" id="95986961"/>
<sequence>MLRTPALRAARAARGFSTSAARRGGHSGGSTHANTEETFFDAKWATRALLVSAAVLLWPYLPARPTAAASPSLAPDAAEKEAADAPSFITRAIASGTKEDAANWAKRNDKHLELARAQADDKILVQEAERPKVWRLRYPSAFEQASPHAIAVGSQADLSDLKIKSD</sequence>
<gene>
    <name evidence="2" type="ORF">Q8F55_005918</name>
</gene>
<dbReference type="PANTHER" id="PTHR42100:SF1">
    <property type="entry name" value="OXIDOREDUCTASE 178 KDA SUBUNIT, PUTATIVE (AFU_ORTHOLOGUE AFUA_8G04320)-RELATED"/>
    <property type="match status" value="1"/>
</dbReference>
<evidence type="ECO:0000256" key="1">
    <source>
        <dbReference type="SAM" id="MobiDB-lite"/>
    </source>
</evidence>